<sequence length="498" mass="56000">MKTIAYLYYDPLLPTPLEPEWPDMPLEIYRDLGGRSAWQQMLGDCQTTPVALLLIRGLEELGSTLAEVADRLSQLEQLHIPIAIAQPEGIYPRFQPIPTTDKTPQLLQLFSQVQQHLHSSRIRTGHARNRIKALPPPGKAPYGYCRGQDCYTIDRKAAPVVKDFFRAFLLYGSLRGAVRHLKQKYAKNISVTTGRRWLTNPAYRGDLAYQNGEIIPNTHIPIVSREEAAQVDRLLRRNRRLPPRTASAPRSLAGLVSCGQCQSPMTVSRVTTHRNSAPKGGKEYLYLRPTECPQQPKCKALPYQEVLHLCINTLCQELPRTIGQLEGETGPVCSWALAQKNDGETGRLGDGGTSGQGEENFAAAIAAKEQILAQLPDLCAKGILDPETAELRAYKLRTEIAQLQNQRAQLPPVNLGETFRTISLAQFWLDLSEAERRFYFREFIQQIQIVRADQVCSRGEKRIAPSAQDQEGLKPNYEPTAQSLPPDSQWQVRIMFIF</sequence>
<name>A0A7C3ZPM8_9CYAN</name>
<gene>
    <name evidence="3" type="ORF">ENR15_20530</name>
</gene>
<accession>A0A7C3ZPM8</accession>
<dbReference type="InterPro" id="IPR050639">
    <property type="entry name" value="SSR_resolvase"/>
</dbReference>
<comment type="caution">
    <text evidence="3">The sequence shown here is derived from an EMBL/GenBank/DDBJ whole genome shotgun (WGS) entry which is preliminary data.</text>
</comment>
<dbReference type="PANTHER" id="PTHR30461">
    <property type="entry name" value="DNA-INVERTASE FROM LAMBDOID PROPHAGE"/>
    <property type="match status" value="1"/>
</dbReference>
<comment type="similarity">
    <text evidence="1">Belongs to the site-specific recombinase resolvase family.</text>
</comment>
<dbReference type="InterPro" id="IPR036162">
    <property type="entry name" value="Resolvase-like_N_sf"/>
</dbReference>
<dbReference type="SUPFAM" id="SSF53041">
    <property type="entry name" value="Resolvase-like"/>
    <property type="match status" value="1"/>
</dbReference>
<organism evidence="3">
    <name type="scientific">Planktothricoides sp. SpSt-374</name>
    <dbReference type="NCBI Taxonomy" id="2282167"/>
    <lineage>
        <taxon>Bacteria</taxon>
        <taxon>Bacillati</taxon>
        <taxon>Cyanobacteriota</taxon>
        <taxon>Cyanophyceae</taxon>
        <taxon>Oscillatoriophycideae</taxon>
        <taxon>Oscillatoriales</taxon>
        <taxon>Oscillatoriaceae</taxon>
        <taxon>Planktothricoides</taxon>
    </lineage>
</organism>
<evidence type="ECO:0000259" key="2">
    <source>
        <dbReference type="PROSITE" id="PS51737"/>
    </source>
</evidence>
<protein>
    <submittedName>
        <fullName evidence="3">Recombinase family protein</fullName>
    </submittedName>
</protein>
<evidence type="ECO:0000256" key="1">
    <source>
        <dbReference type="ARBA" id="ARBA00009913"/>
    </source>
</evidence>
<proteinExistence type="inferred from homology"/>
<dbReference type="InterPro" id="IPR011109">
    <property type="entry name" value="DNA_bind_recombinase_dom"/>
</dbReference>
<evidence type="ECO:0000313" key="3">
    <source>
        <dbReference type="EMBL" id="HGG02961.1"/>
    </source>
</evidence>
<dbReference type="EMBL" id="DSPX01000202">
    <property type="protein sequence ID" value="HGG02961.1"/>
    <property type="molecule type" value="Genomic_DNA"/>
</dbReference>
<dbReference type="GO" id="GO:0003677">
    <property type="term" value="F:DNA binding"/>
    <property type="evidence" value="ECO:0007669"/>
    <property type="project" value="InterPro"/>
</dbReference>
<dbReference type="AlphaFoldDB" id="A0A7C3ZPM8"/>
<dbReference type="InterPro" id="IPR038109">
    <property type="entry name" value="DNA_bind_recomb_sf"/>
</dbReference>
<feature type="domain" description="Recombinase" evidence="2">
    <location>
        <begin position="141"/>
        <end position="241"/>
    </location>
</feature>
<dbReference type="Pfam" id="PF07508">
    <property type="entry name" value="Recombinase"/>
    <property type="match status" value="1"/>
</dbReference>
<dbReference type="PANTHER" id="PTHR30461:SF26">
    <property type="entry name" value="RESOLVASE HOMOLOG YNEB"/>
    <property type="match status" value="1"/>
</dbReference>
<dbReference type="Gene3D" id="3.90.1750.20">
    <property type="entry name" value="Putative Large Serine Recombinase, Chain B, Domain 2"/>
    <property type="match status" value="1"/>
</dbReference>
<dbReference type="GO" id="GO:0000150">
    <property type="term" value="F:DNA strand exchange activity"/>
    <property type="evidence" value="ECO:0007669"/>
    <property type="project" value="InterPro"/>
</dbReference>
<dbReference type="PROSITE" id="PS51737">
    <property type="entry name" value="RECOMBINASE_DNA_BIND"/>
    <property type="match status" value="1"/>
</dbReference>
<reference evidence="3" key="1">
    <citation type="journal article" date="2020" name="mSystems">
        <title>Genome- and Community-Level Interaction Insights into Carbon Utilization and Element Cycling Functions of Hydrothermarchaeota in Hydrothermal Sediment.</title>
        <authorList>
            <person name="Zhou Z."/>
            <person name="Liu Y."/>
            <person name="Xu W."/>
            <person name="Pan J."/>
            <person name="Luo Z.H."/>
            <person name="Li M."/>
        </authorList>
    </citation>
    <scope>NUCLEOTIDE SEQUENCE [LARGE SCALE GENOMIC DNA]</scope>
    <source>
        <strain evidence="3">SpSt-374</strain>
    </source>
</reference>